<evidence type="ECO:0000256" key="1">
    <source>
        <dbReference type="ARBA" id="ARBA00004498"/>
    </source>
</evidence>
<evidence type="ECO:0000256" key="4">
    <source>
        <dbReference type="ARBA" id="ARBA00022525"/>
    </source>
</evidence>
<evidence type="ECO:0000256" key="9">
    <source>
        <dbReference type="RuleBase" id="RU003500"/>
    </source>
</evidence>
<reference evidence="10" key="1">
    <citation type="journal article" date="2012" name="PLoS ONE">
        <title>Involvement of Wnt signaling pathways in the metamorphosis of the bryozoan Bugula neritina.</title>
        <authorList>
            <person name="Wong Y.H."/>
            <person name="Wang H."/>
            <person name="Ravasi T."/>
            <person name="Qian P.Y."/>
        </authorList>
    </citation>
    <scope>NUCLEOTIDE SEQUENCE</scope>
</reference>
<evidence type="ECO:0000256" key="5">
    <source>
        <dbReference type="ARBA" id="ARBA00022530"/>
    </source>
</evidence>
<proteinExistence type="evidence at transcript level"/>
<dbReference type="SMART" id="SM00097">
    <property type="entry name" value="WNT1"/>
    <property type="match status" value="1"/>
</dbReference>
<keyword evidence="3 9" id="KW-0217">Developmental protein</keyword>
<dbReference type="GO" id="GO:0005615">
    <property type="term" value="C:extracellular space"/>
    <property type="evidence" value="ECO:0007669"/>
    <property type="project" value="TreeGrafter"/>
</dbReference>
<name>I6XY43_BUGNE</name>
<evidence type="ECO:0000313" key="10">
    <source>
        <dbReference type="EMBL" id="AFN44720.1"/>
    </source>
</evidence>
<comment type="function">
    <text evidence="9">Ligand for members of the frizzled family of seven transmembrane receptors.</text>
</comment>
<dbReference type="GO" id="GO:0045165">
    <property type="term" value="P:cell fate commitment"/>
    <property type="evidence" value="ECO:0007669"/>
    <property type="project" value="TreeGrafter"/>
</dbReference>
<dbReference type="Pfam" id="PF00110">
    <property type="entry name" value="wnt"/>
    <property type="match status" value="1"/>
</dbReference>
<dbReference type="InterPro" id="IPR005817">
    <property type="entry name" value="Wnt"/>
</dbReference>
<accession>I6XY43</accession>
<dbReference type="GO" id="GO:0005125">
    <property type="term" value="F:cytokine activity"/>
    <property type="evidence" value="ECO:0007669"/>
    <property type="project" value="TreeGrafter"/>
</dbReference>
<dbReference type="AlphaFoldDB" id="I6XY43"/>
<evidence type="ECO:0000256" key="7">
    <source>
        <dbReference type="ARBA" id="ARBA00023157"/>
    </source>
</evidence>
<comment type="similarity">
    <text evidence="2 9">Belongs to the Wnt family.</text>
</comment>
<evidence type="ECO:0000256" key="3">
    <source>
        <dbReference type="ARBA" id="ARBA00022473"/>
    </source>
</evidence>
<dbReference type="GO" id="GO:0005109">
    <property type="term" value="F:frizzled binding"/>
    <property type="evidence" value="ECO:0007669"/>
    <property type="project" value="TreeGrafter"/>
</dbReference>
<keyword evidence="7" id="KW-1015">Disulfide bond</keyword>
<dbReference type="EMBL" id="JN900460">
    <property type="protein sequence ID" value="AFN44720.1"/>
    <property type="molecule type" value="mRNA"/>
</dbReference>
<dbReference type="Gene3D" id="3.30.2460.20">
    <property type="match status" value="1"/>
</dbReference>
<evidence type="ECO:0000256" key="6">
    <source>
        <dbReference type="ARBA" id="ARBA00022687"/>
    </source>
</evidence>
<dbReference type="PRINTS" id="PR01349">
    <property type="entry name" value="WNTPROTEIN"/>
</dbReference>
<dbReference type="PANTHER" id="PTHR12027:SF98">
    <property type="entry name" value="PROTEIN WNT"/>
    <property type="match status" value="1"/>
</dbReference>
<dbReference type="CDD" id="cd19342">
    <property type="entry name" value="Wnt_Wnt10"/>
    <property type="match status" value="1"/>
</dbReference>
<dbReference type="PANTHER" id="PTHR12027">
    <property type="entry name" value="WNT RELATED"/>
    <property type="match status" value="1"/>
</dbReference>
<keyword evidence="8" id="KW-0449">Lipoprotein</keyword>
<keyword evidence="5" id="KW-0272">Extracellular matrix</keyword>
<evidence type="ECO:0000256" key="8">
    <source>
        <dbReference type="ARBA" id="ARBA00023288"/>
    </source>
</evidence>
<evidence type="ECO:0000256" key="2">
    <source>
        <dbReference type="ARBA" id="ARBA00005683"/>
    </source>
</evidence>
<comment type="subcellular location">
    <subcellularLocation>
        <location evidence="1 9">Secreted</location>
        <location evidence="1 9">Extracellular space</location>
        <location evidence="1 9">Extracellular matrix</location>
    </subcellularLocation>
</comment>
<protein>
    <recommendedName>
        <fullName evidence="9">Protein Wnt</fullName>
    </recommendedName>
</protein>
<dbReference type="GO" id="GO:0060070">
    <property type="term" value="P:canonical Wnt signaling pathway"/>
    <property type="evidence" value="ECO:0007669"/>
    <property type="project" value="TreeGrafter"/>
</dbReference>
<organism evidence="10">
    <name type="scientific">Bugula neritina</name>
    <name type="common">Brown bryozoan</name>
    <name type="synonym">Sertularia neritina</name>
    <dbReference type="NCBI Taxonomy" id="10212"/>
    <lineage>
        <taxon>Eukaryota</taxon>
        <taxon>Metazoa</taxon>
        <taxon>Spiralia</taxon>
        <taxon>Lophotrochozoa</taxon>
        <taxon>Bryozoa</taxon>
        <taxon>Gymnolaemata</taxon>
        <taxon>Cheilostomatida</taxon>
        <taxon>Flustrina</taxon>
        <taxon>Buguloidea</taxon>
        <taxon>Bugulidae</taxon>
        <taxon>Bugula</taxon>
    </lineage>
</organism>
<dbReference type="FunFam" id="3.30.2460.20:FF:000001">
    <property type="entry name" value="Wnt homolog"/>
    <property type="match status" value="1"/>
</dbReference>
<keyword evidence="6 9" id="KW-0879">Wnt signaling pathway</keyword>
<dbReference type="GO" id="GO:0030182">
    <property type="term" value="P:neuron differentiation"/>
    <property type="evidence" value="ECO:0007669"/>
    <property type="project" value="TreeGrafter"/>
</dbReference>
<dbReference type="InterPro" id="IPR043158">
    <property type="entry name" value="Wnt_C"/>
</dbReference>
<keyword evidence="4" id="KW-0964">Secreted</keyword>
<sequence length="366" mass="41557">MEIGFLFRYQRFFIVISFLHVTYLYSLPKNEILQFQAPRPEPTINPDNICRDFENLQPHQKAICRKHPHATASGMQGILLAIHECQRQFSGQRWNCSNLDTSIANDHPLMSKGYRETAFTHAITAAGILHQVATSCALGKISSCSCVNSYNDYNSGNEFGWNGCNHDLEFGAKYSRKFLQQKNKDKSIHSLMKAHNSKIGRKAVLDQKSTKCKCHGMSSSCEIKTCWLAAPDLKEVGDKLRNLYENSIQVDRTNSIQGKITPQLAIEDNSVSKRPSQKSLKKSMVYYENSPTFCDTIQEIGSYGTRGRVCNNTSTAAENTCSALCCGRGFFVVRVHRVEKCNCRFHWCCYVECQKCEYDEWVTVCK</sequence>